<dbReference type="Proteomes" id="UP000799771">
    <property type="component" value="Unassembled WGS sequence"/>
</dbReference>
<dbReference type="AlphaFoldDB" id="A0A6A6AKZ2"/>
<dbReference type="GeneID" id="54407007"/>
<evidence type="ECO:0000313" key="2">
    <source>
        <dbReference type="Proteomes" id="UP000799771"/>
    </source>
</evidence>
<dbReference type="RefSeq" id="XP_033526185.1">
    <property type="nucleotide sequence ID" value="XM_033666575.1"/>
</dbReference>
<dbReference type="EMBL" id="ML977502">
    <property type="protein sequence ID" value="KAF2131798.1"/>
    <property type="molecule type" value="Genomic_DNA"/>
</dbReference>
<proteinExistence type="predicted"/>
<accession>A0A6A6AKZ2</accession>
<evidence type="ECO:0000313" key="1">
    <source>
        <dbReference type="EMBL" id="KAF2131798.1"/>
    </source>
</evidence>
<keyword evidence="2" id="KW-1185">Reference proteome</keyword>
<gene>
    <name evidence="1" type="ORF">P153DRAFT_355518</name>
</gene>
<name>A0A6A6AKZ2_9PLEO</name>
<sequence>MDAEGSKKIRTHSLYTPLPILDSQAMLPLSKGAPCVNALRRNDPSGPGMLPSDIPDKGRAMSKGFSGMRCVPSSNLHLLLTSTSTLYPTTVSNVLHNITMQLLKTILLALPVAMAGTLPRGCGTAINKEGVGMGMIGDKQCQNLLFDLDRVIIGDGCYCVTFHGKDCNEGDKNNWQSWLLGYTTLDMGKTKKGSDSYRCSDDPTWGAMWDKKWAEAFPEVPKVDT</sequence>
<protein>
    <submittedName>
        <fullName evidence="1">Uncharacterized protein</fullName>
    </submittedName>
</protein>
<organism evidence="1 2">
    <name type="scientific">Dothidotthia symphoricarpi CBS 119687</name>
    <dbReference type="NCBI Taxonomy" id="1392245"/>
    <lineage>
        <taxon>Eukaryota</taxon>
        <taxon>Fungi</taxon>
        <taxon>Dikarya</taxon>
        <taxon>Ascomycota</taxon>
        <taxon>Pezizomycotina</taxon>
        <taxon>Dothideomycetes</taxon>
        <taxon>Pleosporomycetidae</taxon>
        <taxon>Pleosporales</taxon>
        <taxon>Dothidotthiaceae</taxon>
        <taxon>Dothidotthia</taxon>
    </lineage>
</organism>
<reference evidence="1" key="1">
    <citation type="journal article" date="2020" name="Stud. Mycol.">
        <title>101 Dothideomycetes genomes: a test case for predicting lifestyles and emergence of pathogens.</title>
        <authorList>
            <person name="Haridas S."/>
            <person name="Albert R."/>
            <person name="Binder M."/>
            <person name="Bloem J."/>
            <person name="Labutti K."/>
            <person name="Salamov A."/>
            <person name="Andreopoulos B."/>
            <person name="Baker S."/>
            <person name="Barry K."/>
            <person name="Bills G."/>
            <person name="Bluhm B."/>
            <person name="Cannon C."/>
            <person name="Castanera R."/>
            <person name="Culley D."/>
            <person name="Daum C."/>
            <person name="Ezra D."/>
            <person name="Gonzalez J."/>
            <person name="Henrissat B."/>
            <person name="Kuo A."/>
            <person name="Liang C."/>
            <person name="Lipzen A."/>
            <person name="Lutzoni F."/>
            <person name="Magnuson J."/>
            <person name="Mondo S."/>
            <person name="Nolan M."/>
            <person name="Ohm R."/>
            <person name="Pangilinan J."/>
            <person name="Park H.-J."/>
            <person name="Ramirez L."/>
            <person name="Alfaro M."/>
            <person name="Sun H."/>
            <person name="Tritt A."/>
            <person name="Yoshinaga Y."/>
            <person name="Zwiers L.-H."/>
            <person name="Turgeon B."/>
            <person name="Goodwin S."/>
            <person name="Spatafora J."/>
            <person name="Crous P."/>
            <person name="Grigoriev I."/>
        </authorList>
    </citation>
    <scope>NUCLEOTIDE SEQUENCE</scope>
    <source>
        <strain evidence="1">CBS 119687</strain>
    </source>
</reference>